<sequence>MRVERLFDRLFPGGSPEGVVTVVLIETSSTPAVALVNGLATIQSTLAELVTIELHQLHGLAVLEVLDRVETIKRQSEALTARALATIEADGTWAVDGARSMAAWYRGRSGKHHASAAREIRQARALRDHLPATAGALAAGEISVDHATAIVRHTTNTETRREKLADPEVGEHLLLEYARTLDASDFAIAAAQWGLRADPEAGDRAYREDLATEEFHLAETTGGYVPSGWLSTANAKLLQTALDARMGPRPKGDRRTPAQRRAAALTGLASLALDSGVLRPGARIRPHLSVTVPFETLQRLIAASAPKHRPGCRTTGAYPGSAFGMAPDGARSADHAPTPTATPDTDADAELAAATTHHQDGEDPGACDCGAALAIGTALDPAMMCGVEPATFADGSPIP</sequence>
<gene>
    <name evidence="2" type="ORF">FJ693_14740</name>
</gene>
<organism evidence="2 3">
    <name type="scientific">Georgenia yuyongxinii</name>
    <dbReference type="NCBI Taxonomy" id="2589797"/>
    <lineage>
        <taxon>Bacteria</taxon>
        <taxon>Bacillati</taxon>
        <taxon>Actinomycetota</taxon>
        <taxon>Actinomycetes</taxon>
        <taxon>Micrococcales</taxon>
        <taxon>Bogoriellaceae</taxon>
        <taxon>Georgenia</taxon>
    </lineage>
</organism>
<name>A0A552WN76_9MICO</name>
<dbReference type="InterPro" id="IPR003870">
    <property type="entry name" value="DUF222"/>
</dbReference>
<evidence type="ECO:0000313" key="3">
    <source>
        <dbReference type="Proteomes" id="UP000318693"/>
    </source>
</evidence>
<dbReference type="Pfam" id="PF02720">
    <property type="entry name" value="DUF222"/>
    <property type="match status" value="1"/>
</dbReference>
<dbReference type="EMBL" id="VJXR01000052">
    <property type="protein sequence ID" value="TRW44177.1"/>
    <property type="molecule type" value="Genomic_DNA"/>
</dbReference>
<feature type="domain" description="DUF222" evidence="1">
    <location>
        <begin position="64"/>
        <end position="298"/>
    </location>
</feature>
<proteinExistence type="predicted"/>
<protein>
    <submittedName>
        <fullName evidence="2">DUF222 domain-containing protein</fullName>
    </submittedName>
</protein>
<feature type="non-terminal residue" evidence="2">
    <location>
        <position position="399"/>
    </location>
</feature>
<reference evidence="2 3" key="1">
    <citation type="submission" date="2019-07" db="EMBL/GenBank/DDBJ databases">
        <title>Georgenia wutianyii sp. nov. and Georgenia *** sp. nov. isolated from plateau pika (Ochotona curzoniae) in the Qinghai-Tibet plateau of China.</title>
        <authorList>
            <person name="Tian Z."/>
        </authorList>
    </citation>
    <scope>NUCLEOTIDE SEQUENCE [LARGE SCALE GENOMIC DNA]</scope>
    <source>
        <strain evidence="2 3">Z446</strain>
    </source>
</reference>
<accession>A0A552WN76</accession>
<keyword evidence="3" id="KW-1185">Reference proteome</keyword>
<evidence type="ECO:0000259" key="1">
    <source>
        <dbReference type="Pfam" id="PF02720"/>
    </source>
</evidence>
<comment type="caution">
    <text evidence="2">The sequence shown here is derived from an EMBL/GenBank/DDBJ whole genome shotgun (WGS) entry which is preliminary data.</text>
</comment>
<dbReference type="Proteomes" id="UP000318693">
    <property type="component" value="Unassembled WGS sequence"/>
</dbReference>
<dbReference type="AlphaFoldDB" id="A0A552WN76"/>
<evidence type="ECO:0000313" key="2">
    <source>
        <dbReference type="EMBL" id="TRW44177.1"/>
    </source>
</evidence>